<proteinExistence type="predicted"/>
<organism evidence="5 6">
    <name type="scientific">Sphingomonas alba</name>
    <dbReference type="NCBI Taxonomy" id="2908208"/>
    <lineage>
        <taxon>Bacteria</taxon>
        <taxon>Pseudomonadati</taxon>
        <taxon>Pseudomonadota</taxon>
        <taxon>Alphaproteobacteria</taxon>
        <taxon>Sphingomonadales</taxon>
        <taxon>Sphingomonadaceae</taxon>
        <taxon>Sphingomonas</taxon>
    </lineage>
</organism>
<feature type="chain" id="PRO_5045130597" evidence="3">
    <location>
        <begin position="29"/>
        <end position="273"/>
    </location>
</feature>
<dbReference type="EMBL" id="JAMGBD010000002">
    <property type="protein sequence ID" value="MCL6684287.1"/>
    <property type="molecule type" value="Genomic_DNA"/>
</dbReference>
<comment type="caution">
    <text evidence="5">The sequence shown here is derived from an EMBL/GenBank/DDBJ whole genome shotgun (WGS) entry which is preliminary data.</text>
</comment>
<sequence length="273" mass="28388">MPRTSKAYALKVFAAVLLAVAPLAPALAAGPELAARPPVTAIANGDARSGVLQLAGGAYAYLPKGHTSAPAPVLVALHGAGGQASDTLTSFRDLADANGIVLLIPQSIKGTWDMIEDLSSRLGLEMNVQPRYGKDLKALDAALADLFTKVAVDPKQIGIMGFSDGATYALSVGTANPDLFKRVIAFSAGPAFLGKSAPDQYVFISHGEEDKVLSFTNARGFASRLRVRHVPVEFEKFTGGHEVPKAIKEKAFAFFRDPAAATAAAGPDGTSGK</sequence>
<evidence type="ECO:0000313" key="5">
    <source>
        <dbReference type="EMBL" id="MCL6684287.1"/>
    </source>
</evidence>
<protein>
    <submittedName>
        <fullName evidence="5">Dienelactone hydrolase family protein</fullName>
    </submittedName>
</protein>
<dbReference type="PANTHER" id="PTHR43037">
    <property type="entry name" value="UNNAMED PRODUCT-RELATED"/>
    <property type="match status" value="1"/>
</dbReference>
<dbReference type="InterPro" id="IPR002925">
    <property type="entry name" value="Dienelactn_hydro"/>
</dbReference>
<dbReference type="GO" id="GO:0016787">
    <property type="term" value="F:hydrolase activity"/>
    <property type="evidence" value="ECO:0007669"/>
    <property type="project" value="UniProtKB-KW"/>
</dbReference>
<dbReference type="PANTHER" id="PTHR43037:SF5">
    <property type="entry name" value="FERULOYL ESTERASE"/>
    <property type="match status" value="1"/>
</dbReference>
<dbReference type="SUPFAM" id="SSF53474">
    <property type="entry name" value="alpha/beta-Hydrolases"/>
    <property type="match status" value="1"/>
</dbReference>
<evidence type="ECO:0000256" key="3">
    <source>
        <dbReference type="SAM" id="SignalP"/>
    </source>
</evidence>
<dbReference type="Pfam" id="PF01738">
    <property type="entry name" value="DLH"/>
    <property type="match status" value="1"/>
</dbReference>
<feature type="domain" description="Dienelactone hydrolase" evidence="4">
    <location>
        <begin position="58"/>
        <end position="239"/>
    </location>
</feature>
<dbReference type="Gene3D" id="3.40.50.1820">
    <property type="entry name" value="alpha/beta hydrolase"/>
    <property type="match status" value="1"/>
</dbReference>
<dbReference type="InterPro" id="IPR050955">
    <property type="entry name" value="Plant_Biomass_Hydrol_Est"/>
</dbReference>
<gene>
    <name evidence="5" type="ORF">LZ536_10290</name>
</gene>
<keyword evidence="1 3" id="KW-0732">Signal</keyword>
<evidence type="ECO:0000256" key="1">
    <source>
        <dbReference type="ARBA" id="ARBA00022729"/>
    </source>
</evidence>
<feature type="signal peptide" evidence="3">
    <location>
        <begin position="1"/>
        <end position="28"/>
    </location>
</feature>
<keyword evidence="2 5" id="KW-0378">Hydrolase</keyword>
<dbReference type="RefSeq" id="WP_249848706.1">
    <property type="nucleotide sequence ID" value="NZ_JAMGBD010000002.1"/>
</dbReference>
<evidence type="ECO:0000259" key="4">
    <source>
        <dbReference type="Pfam" id="PF01738"/>
    </source>
</evidence>
<evidence type="ECO:0000313" key="6">
    <source>
        <dbReference type="Proteomes" id="UP001165363"/>
    </source>
</evidence>
<name>A0ABT0RNQ7_9SPHN</name>
<dbReference type="Proteomes" id="UP001165363">
    <property type="component" value="Unassembled WGS sequence"/>
</dbReference>
<dbReference type="InterPro" id="IPR029058">
    <property type="entry name" value="AB_hydrolase_fold"/>
</dbReference>
<reference evidence="5" key="1">
    <citation type="submission" date="2022-05" db="EMBL/GenBank/DDBJ databases">
        <authorList>
            <person name="Jo J.-H."/>
            <person name="Im W.-T."/>
        </authorList>
    </citation>
    <scope>NUCLEOTIDE SEQUENCE</scope>
    <source>
        <strain evidence="5">SE158</strain>
    </source>
</reference>
<keyword evidence="6" id="KW-1185">Reference proteome</keyword>
<evidence type="ECO:0000256" key="2">
    <source>
        <dbReference type="ARBA" id="ARBA00022801"/>
    </source>
</evidence>
<accession>A0ABT0RNQ7</accession>